<evidence type="ECO:0000313" key="1">
    <source>
        <dbReference type="Proteomes" id="UP000887565"/>
    </source>
</evidence>
<reference evidence="2" key="1">
    <citation type="submission" date="2022-11" db="UniProtKB">
        <authorList>
            <consortium name="WormBaseParasite"/>
        </authorList>
    </citation>
    <scope>IDENTIFICATION</scope>
</reference>
<name>A0A915HT37_ROMCU</name>
<organism evidence="1 2">
    <name type="scientific">Romanomermis culicivorax</name>
    <name type="common">Nematode worm</name>
    <dbReference type="NCBI Taxonomy" id="13658"/>
    <lineage>
        <taxon>Eukaryota</taxon>
        <taxon>Metazoa</taxon>
        <taxon>Ecdysozoa</taxon>
        <taxon>Nematoda</taxon>
        <taxon>Enoplea</taxon>
        <taxon>Dorylaimia</taxon>
        <taxon>Mermithida</taxon>
        <taxon>Mermithoidea</taxon>
        <taxon>Mermithidae</taxon>
        <taxon>Romanomermis</taxon>
    </lineage>
</organism>
<accession>A0A915HT37</accession>
<dbReference type="WBParaSite" id="nRc.2.0.1.t04696-RA">
    <property type="protein sequence ID" value="nRc.2.0.1.t04696-RA"/>
    <property type="gene ID" value="nRc.2.0.1.g04696"/>
</dbReference>
<protein>
    <submittedName>
        <fullName evidence="2">DUF4371 domain-containing protein</fullName>
    </submittedName>
</protein>
<keyword evidence="1" id="KW-1185">Reference proteome</keyword>
<dbReference type="Proteomes" id="UP000887565">
    <property type="component" value="Unplaced"/>
</dbReference>
<dbReference type="SUPFAM" id="SSF53098">
    <property type="entry name" value="Ribonuclease H-like"/>
    <property type="match status" value="1"/>
</dbReference>
<dbReference type="PANTHER" id="PTHR45749">
    <property type="match status" value="1"/>
</dbReference>
<dbReference type="AlphaFoldDB" id="A0A915HT37"/>
<dbReference type="InterPro" id="IPR012337">
    <property type="entry name" value="RNaseH-like_sf"/>
</dbReference>
<evidence type="ECO:0000313" key="2">
    <source>
        <dbReference type="WBParaSite" id="nRc.2.0.1.t04696-RA"/>
    </source>
</evidence>
<dbReference type="PANTHER" id="PTHR45749:SF21">
    <property type="entry name" value="DUF4371 DOMAIN-CONTAINING PROTEIN"/>
    <property type="match status" value="1"/>
</dbReference>
<sequence>LSSGKIQEGSLLCPNLLIKEHICTKNHEWAVIQAEQFICTLAGDSVALQMNKALKAEVEKNRTRIKSVCKALNLIGRYELPLRGDGEVNTFSFDEPKLNDDVLRAILGLMGQAGDPGVKEVFIEFRELTGTTGKKVADSLLDSLKMYNFNINEIVAQGYDGASNMSSRDKGVHGRIKEIVPTAEYFWCAAHRLNLVTTDAAADLSIAQTLSCIKEIINYLNGSVKRASILKNLVEELVLENRKRKLKNICPTRWVERHEALLEFKDFYPTIYKLLKLLLTL</sequence>
<proteinExistence type="predicted"/>